<proteinExistence type="inferred from homology"/>
<evidence type="ECO:0000256" key="3">
    <source>
        <dbReference type="ARBA" id="ARBA00022679"/>
    </source>
</evidence>
<evidence type="ECO:0000256" key="1">
    <source>
        <dbReference type="ARBA" id="ARBA00005696"/>
    </source>
</evidence>
<sequence>MPFLPATGPLHQPFSAWDCFPLAKALLGCLLHFGLLQLYFPSTVSCCLRPFFPHLPSQCFFYSSLQCPWQYHMIVRKTSRVWCSPICLMTYSFSSSLVPESLACFDIYEGLRKAWFSCLSRKPGTVWRCQEGGLGSSRVLPGKECSDGYMCKTQFQIKKETPTPHRETPASVHTCLPTEENLELPVDDSEAVGPAAAAVIRQEYHVLYSCSYQVPVLYFRASFLDGRPLALEDIWEGVHECYKLRLLQGPWDTITQQEHPILGQPFFVLHPCKTNEFMTAVLKNSQKINRNVNYITSWLSIVGPVVGLNLPLSYAKATSQSE</sequence>
<gene>
    <name evidence="7" type="primary">Atg10</name>
</gene>
<dbReference type="GeneID" id="688555"/>
<protein>
    <recommendedName>
        <fullName evidence="2">Ubiquitin-like-conjugating enzyme ATG10</fullName>
    </recommendedName>
    <alternativeName>
        <fullName evidence="6">Autophagy-related protein 10</fullName>
    </alternativeName>
</protein>
<reference evidence="7" key="3">
    <citation type="submission" date="2025-09" db="UniProtKB">
        <authorList>
            <consortium name="Ensembl"/>
        </authorList>
    </citation>
    <scope>IDENTIFICATION</scope>
    <source>
        <strain evidence="7">Brown Norway</strain>
    </source>
</reference>
<organism evidence="7 8">
    <name type="scientific">Rattus norvegicus</name>
    <name type="common">Rat</name>
    <dbReference type="NCBI Taxonomy" id="10116"/>
    <lineage>
        <taxon>Eukaryota</taxon>
        <taxon>Metazoa</taxon>
        <taxon>Chordata</taxon>
        <taxon>Craniata</taxon>
        <taxon>Vertebrata</taxon>
        <taxon>Euteleostomi</taxon>
        <taxon>Mammalia</taxon>
        <taxon>Eutheria</taxon>
        <taxon>Euarchontoglires</taxon>
        <taxon>Glires</taxon>
        <taxon>Rodentia</taxon>
        <taxon>Myomorpha</taxon>
        <taxon>Muroidea</taxon>
        <taxon>Muridae</taxon>
        <taxon>Murinae</taxon>
        <taxon>Rattus</taxon>
    </lineage>
</organism>
<dbReference type="PANTHER" id="PTHR14957:SF1">
    <property type="entry name" value="UBIQUITIN-LIKE-CONJUGATING ENZYME ATG10"/>
    <property type="match status" value="1"/>
</dbReference>
<dbReference type="Proteomes" id="UP000002494">
    <property type="component" value="Chromosome 2"/>
</dbReference>
<dbReference type="GeneTree" id="ENSGT00390000000924"/>
<dbReference type="RefSeq" id="XP_038959076.1">
    <property type="nucleotide sequence ID" value="XM_039103148.2"/>
</dbReference>
<reference evidence="7" key="1">
    <citation type="submission" date="2024-01" db="EMBL/GenBank/DDBJ databases">
        <title>GRCr8: a new rat reference genome assembly contstructed from accurate long reads and long range scaffolding.</title>
        <authorList>
            <person name="Doris P.A."/>
            <person name="Kalbfleisch T."/>
            <person name="Li K."/>
            <person name="Howe K."/>
            <person name="Wood J."/>
        </authorList>
    </citation>
    <scope>NUCLEOTIDE SEQUENCE [LARGE SCALE GENOMIC DNA]</scope>
    <source>
        <strain evidence="7">Brown Norway</strain>
    </source>
</reference>
<evidence type="ECO:0000256" key="5">
    <source>
        <dbReference type="ARBA" id="ARBA00023006"/>
    </source>
</evidence>
<evidence type="ECO:0000256" key="2">
    <source>
        <dbReference type="ARBA" id="ARBA00021099"/>
    </source>
</evidence>
<name>A0ABK0LT34_RAT</name>
<dbReference type="PANTHER" id="PTHR14957">
    <property type="entry name" value="UBIQUITIN-LIKE-CONJUGATING ENZYME ATG10"/>
    <property type="match status" value="1"/>
</dbReference>
<keyword evidence="4" id="KW-0833">Ubl conjugation pathway</keyword>
<reference evidence="7" key="2">
    <citation type="submission" date="2025-08" db="UniProtKB">
        <authorList>
            <consortium name="Ensembl"/>
        </authorList>
    </citation>
    <scope>IDENTIFICATION</scope>
    <source>
        <strain evidence="7">Brown Norway</strain>
    </source>
</reference>
<dbReference type="Ensembl" id="ENSRNOT00000127619.1">
    <property type="protein sequence ID" value="ENSRNOP00000104802.1"/>
    <property type="gene ID" value="ENSRNOG00000016342.6"/>
</dbReference>
<dbReference type="Gene3D" id="3.30.1460.50">
    <property type="match status" value="1"/>
</dbReference>
<keyword evidence="3" id="KW-0808">Transferase</keyword>
<evidence type="ECO:0000256" key="4">
    <source>
        <dbReference type="ARBA" id="ARBA00022786"/>
    </source>
</evidence>
<dbReference type="RGD" id="1587624">
    <property type="gene designation" value="Atg10"/>
</dbReference>
<comment type="similarity">
    <text evidence="1">Belongs to the ATG10 family.</text>
</comment>
<keyword evidence="8" id="KW-1185">Reference proteome</keyword>
<evidence type="ECO:0000313" key="8">
    <source>
        <dbReference type="Proteomes" id="UP000002494"/>
    </source>
</evidence>
<evidence type="ECO:0000313" key="7">
    <source>
        <dbReference type="Ensembl" id="ENSRNOP00000104802.1"/>
    </source>
</evidence>
<dbReference type="InterPro" id="IPR007135">
    <property type="entry name" value="Atg3/Atg10"/>
</dbReference>
<accession>A0ABK0LT34</accession>
<dbReference type="Pfam" id="PF03987">
    <property type="entry name" value="Autophagy_act_C"/>
    <property type="match status" value="1"/>
</dbReference>
<evidence type="ECO:0000256" key="6">
    <source>
        <dbReference type="ARBA" id="ARBA00029833"/>
    </source>
</evidence>
<keyword evidence="5" id="KW-0072">Autophagy</keyword>